<accession>G0N9F0</accession>
<dbReference type="OrthoDB" id="5802215at2759"/>
<sequence length="201" mass="23609">MSDKIGKRLDEVIQFEFSKPHDDKIRAKLTLQLCSQFLEPLTKDIEKNGKEEDIEEEEEEFKDELNIIGQTDKYLKQEHMRKLFKTRNLECNGVLPFISCQPIPDWQKRDVPIVVSFGFPRIVPKKLLARHRSNKILKIFEQHIHKIFANHEVTDIEHNEAAKVPFLLCTVQGVTVIIKISVKPFRGEQYLAKDVVEKYRK</sequence>
<reference evidence="2" key="1">
    <citation type="submission" date="2011-07" db="EMBL/GenBank/DDBJ databases">
        <authorList>
            <consortium name="Caenorhabditis brenneri Sequencing and Analysis Consortium"/>
            <person name="Wilson R.K."/>
        </authorList>
    </citation>
    <scope>NUCLEOTIDE SEQUENCE [LARGE SCALE GENOMIC DNA]</scope>
    <source>
        <strain evidence="2">PB2801</strain>
    </source>
</reference>
<protein>
    <submittedName>
        <fullName evidence="1">Uncharacterized protein</fullName>
    </submittedName>
</protein>
<name>G0N9F0_CAEBE</name>
<dbReference type="AlphaFoldDB" id="G0N9F0"/>
<proteinExistence type="predicted"/>
<organism evidence="2">
    <name type="scientific">Caenorhabditis brenneri</name>
    <name type="common">Nematode worm</name>
    <dbReference type="NCBI Taxonomy" id="135651"/>
    <lineage>
        <taxon>Eukaryota</taxon>
        <taxon>Metazoa</taxon>
        <taxon>Ecdysozoa</taxon>
        <taxon>Nematoda</taxon>
        <taxon>Chromadorea</taxon>
        <taxon>Rhabditida</taxon>
        <taxon>Rhabditina</taxon>
        <taxon>Rhabditomorpha</taxon>
        <taxon>Rhabditoidea</taxon>
        <taxon>Rhabditidae</taxon>
        <taxon>Peloderinae</taxon>
        <taxon>Caenorhabditis</taxon>
    </lineage>
</organism>
<evidence type="ECO:0000313" key="1">
    <source>
        <dbReference type="EMBL" id="EGT55690.1"/>
    </source>
</evidence>
<dbReference type="HOGENOM" id="CLU_1361504_0_0_1"/>
<gene>
    <name evidence="1" type="ORF">CAEBREN_30530</name>
</gene>
<dbReference type="EMBL" id="GL379852">
    <property type="protein sequence ID" value="EGT55690.1"/>
    <property type="molecule type" value="Genomic_DNA"/>
</dbReference>
<evidence type="ECO:0000313" key="2">
    <source>
        <dbReference type="Proteomes" id="UP000008068"/>
    </source>
</evidence>
<dbReference type="Proteomes" id="UP000008068">
    <property type="component" value="Unassembled WGS sequence"/>
</dbReference>
<dbReference type="FunCoup" id="G0N9F0">
    <property type="interactions" value="982"/>
</dbReference>
<keyword evidence="2" id="KW-1185">Reference proteome</keyword>
<dbReference type="InParanoid" id="G0N9F0"/>
<dbReference type="eggNOG" id="ENOG502TH03">
    <property type="taxonomic scope" value="Eukaryota"/>
</dbReference>